<comment type="caution">
    <text evidence="2">The sequence shown here is derived from an EMBL/GenBank/DDBJ whole genome shotgun (WGS) entry which is preliminary data.</text>
</comment>
<feature type="domain" description="Fido" evidence="1">
    <location>
        <begin position="6"/>
        <end position="119"/>
    </location>
</feature>
<gene>
    <name evidence="2" type="ORF">GCM10022380_01770</name>
</gene>
<dbReference type="InterPro" id="IPR053737">
    <property type="entry name" value="Type_II_TA_Toxin"/>
</dbReference>
<keyword evidence="3" id="KW-1185">Reference proteome</keyword>
<dbReference type="NCBIfam" id="TIGR01550">
    <property type="entry name" value="DOC_P1"/>
    <property type="match status" value="1"/>
</dbReference>
<dbReference type="PROSITE" id="PS51459">
    <property type="entry name" value="FIDO"/>
    <property type="match status" value="1"/>
</dbReference>
<dbReference type="PANTHER" id="PTHR39426">
    <property type="entry name" value="HOMOLOGY TO DEATH-ON-CURING PROTEIN OF PHAGE P1"/>
    <property type="match status" value="1"/>
</dbReference>
<dbReference type="Pfam" id="PF02661">
    <property type="entry name" value="Fic"/>
    <property type="match status" value="1"/>
</dbReference>
<evidence type="ECO:0000313" key="3">
    <source>
        <dbReference type="Proteomes" id="UP001501624"/>
    </source>
</evidence>
<dbReference type="Gene3D" id="1.20.120.1870">
    <property type="entry name" value="Fic/DOC protein, Fido domain"/>
    <property type="match status" value="1"/>
</dbReference>
<proteinExistence type="predicted"/>
<reference evidence="3" key="1">
    <citation type="journal article" date="2019" name="Int. J. Syst. Evol. Microbiol.">
        <title>The Global Catalogue of Microorganisms (GCM) 10K type strain sequencing project: providing services to taxonomists for standard genome sequencing and annotation.</title>
        <authorList>
            <consortium name="The Broad Institute Genomics Platform"/>
            <consortium name="The Broad Institute Genome Sequencing Center for Infectious Disease"/>
            <person name="Wu L."/>
            <person name="Ma J."/>
        </authorList>
    </citation>
    <scope>NUCLEOTIDE SEQUENCE [LARGE SCALE GENOMIC DNA]</scope>
    <source>
        <strain evidence="3">JCM 17017</strain>
    </source>
</reference>
<protein>
    <submittedName>
        <fullName evidence="2">Type II toxin-antitoxin system death-on-curing family toxin</fullName>
    </submittedName>
</protein>
<dbReference type="InterPro" id="IPR006440">
    <property type="entry name" value="Doc"/>
</dbReference>
<dbReference type="SUPFAM" id="SSF140931">
    <property type="entry name" value="Fic-like"/>
    <property type="match status" value="1"/>
</dbReference>
<dbReference type="InterPro" id="IPR036597">
    <property type="entry name" value="Fido-like_dom_sf"/>
</dbReference>
<dbReference type="InterPro" id="IPR003812">
    <property type="entry name" value="Fido"/>
</dbReference>
<organism evidence="2 3">
    <name type="scientific">Amycolatopsis tucumanensis</name>
    <dbReference type="NCBI Taxonomy" id="401106"/>
    <lineage>
        <taxon>Bacteria</taxon>
        <taxon>Bacillati</taxon>
        <taxon>Actinomycetota</taxon>
        <taxon>Actinomycetes</taxon>
        <taxon>Pseudonocardiales</taxon>
        <taxon>Pseudonocardiaceae</taxon>
        <taxon>Amycolatopsis</taxon>
    </lineage>
</organism>
<dbReference type="Proteomes" id="UP001501624">
    <property type="component" value="Unassembled WGS sequence"/>
</dbReference>
<dbReference type="PANTHER" id="PTHR39426:SF1">
    <property type="entry name" value="HOMOLOGY TO DEATH-ON-CURING PROTEIN OF PHAGE P1"/>
    <property type="match status" value="1"/>
</dbReference>
<evidence type="ECO:0000313" key="2">
    <source>
        <dbReference type="EMBL" id="GAA3789169.1"/>
    </source>
</evidence>
<name>A0ABP7HHL9_9PSEU</name>
<dbReference type="EMBL" id="BAABCM010000001">
    <property type="protein sequence ID" value="GAA3789169.1"/>
    <property type="molecule type" value="Genomic_DNA"/>
</dbReference>
<dbReference type="RefSeq" id="WP_237335301.1">
    <property type="nucleotide sequence ID" value="NZ_BAABCM010000001.1"/>
</dbReference>
<evidence type="ECO:0000259" key="1">
    <source>
        <dbReference type="PROSITE" id="PS51459"/>
    </source>
</evidence>
<sequence length="138" mass="15067">MRIDYLDLEDLLALASDLGVPKVRDAGLLDSAAHRPKVSVMGQDAYPGLHEKAAVLLGSIVRHHPLIDGNKRLGWMAVFVFYGLNGLDLDAPEDEAYDLVIGVSTGAVQYAEAAERLARWTRPDLAPPRGPADFRFDT</sequence>
<accession>A0ABP7HHL9</accession>